<reference evidence="1" key="1">
    <citation type="submission" date="2019-08" db="EMBL/GenBank/DDBJ databases">
        <authorList>
            <person name="Kucharzyk K."/>
            <person name="Murdoch R.W."/>
            <person name="Higgins S."/>
            <person name="Loffler F."/>
        </authorList>
    </citation>
    <scope>NUCLEOTIDE SEQUENCE</scope>
</reference>
<comment type="caution">
    <text evidence="1">The sequence shown here is derived from an EMBL/GenBank/DDBJ whole genome shotgun (WGS) entry which is preliminary data.</text>
</comment>
<name>A0A645GZC0_9ZZZZ</name>
<gene>
    <name evidence="1" type="ORF">SDC9_179235</name>
</gene>
<organism evidence="1">
    <name type="scientific">bioreactor metagenome</name>
    <dbReference type="NCBI Taxonomy" id="1076179"/>
    <lineage>
        <taxon>unclassified sequences</taxon>
        <taxon>metagenomes</taxon>
        <taxon>ecological metagenomes</taxon>
    </lineage>
</organism>
<dbReference type="AlphaFoldDB" id="A0A645GZC0"/>
<protein>
    <submittedName>
        <fullName evidence="1">Uncharacterized protein</fullName>
    </submittedName>
</protein>
<proteinExistence type="predicted"/>
<evidence type="ECO:0000313" key="1">
    <source>
        <dbReference type="EMBL" id="MPN31760.1"/>
    </source>
</evidence>
<sequence>MYAKDWIKNGLFVNSVKWNNTLIECPYWLSDEKNYGRRLLWTEEDGTSSEKTTETSFTDKTTGITTKTTVKTPATNKDKLIADSWIDYELVGEGAMYAWGILQFEVSCK</sequence>
<dbReference type="EMBL" id="VSSQ01083426">
    <property type="protein sequence ID" value="MPN31760.1"/>
    <property type="molecule type" value="Genomic_DNA"/>
</dbReference>
<accession>A0A645GZC0</accession>